<dbReference type="AlphaFoldDB" id="A0A9D2PN88"/>
<reference evidence="1" key="2">
    <citation type="submission" date="2021-04" db="EMBL/GenBank/DDBJ databases">
        <authorList>
            <person name="Gilroy R."/>
        </authorList>
    </citation>
    <scope>NUCLEOTIDE SEQUENCE</scope>
    <source>
        <strain evidence="1">ChiBcec2-3848</strain>
    </source>
</reference>
<evidence type="ECO:0000313" key="1">
    <source>
        <dbReference type="EMBL" id="HJC62930.1"/>
    </source>
</evidence>
<evidence type="ECO:0000313" key="2">
    <source>
        <dbReference type="Proteomes" id="UP000823886"/>
    </source>
</evidence>
<reference evidence="1" key="1">
    <citation type="journal article" date="2021" name="PeerJ">
        <title>Extensive microbial diversity within the chicken gut microbiome revealed by metagenomics and culture.</title>
        <authorList>
            <person name="Gilroy R."/>
            <person name="Ravi A."/>
            <person name="Getino M."/>
            <person name="Pursley I."/>
            <person name="Horton D.L."/>
            <person name="Alikhan N.F."/>
            <person name="Baker D."/>
            <person name="Gharbi K."/>
            <person name="Hall N."/>
            <person name="Watson M."/>
            <person name="Adriaenssens E.M."/>
            <person name="Foster-Nyarko E."/>
            <person name="Jarju S."/>
            <person name="Secka A."/>
            <person name="Antonio M."/>
            <person name="Oren A."/>
            <person name="Chaudhuri R.R."/>
            <person name="La Ragione R."/>
            <person name="Hildebrand F."/>
            <person name="Pallen M.J."/>
        </authorList>
    </citation>
    <scope>NUCLEOTIDE SEQUENCE</scope>
    <source>
        <strain evidence="1">ChiBcec2-3848</strain>
    </source>
</reference>
<sequence length="58" mass="6961">MEKYVKEYKRQCPRTQRDAVHKVEYAKATCSRVLDPMLHFTCSLEGRCKDCEKDYQDE</sequence>
<accession>A0A9D2PN88</accession>
<gene>
    <name evidence="1" type="ORF">H9753_04850</name>
</gene>
<protein>
    <submittedName>
        <fullName evidence="1">Uncharacterized protein</fullName>
    </submittedName>
</protein>
<dbReference type="EMBL" id="DWVZ01000061">
    <property type="protein sequence ID" value="HJC62930.1"/>
    <property type="molecule type" value="Genomic_DNA"/>
</dbReference>
<organism evidence="1 2">
    <name type="scientific">Candidatus Blautia merdavium</name>
    <dbReference type="NCBI Taxonomy" id="2838494"/>
    <lineage>
        <taxon>Bacteria</taxon>
        <taxon>Bacillati</taxon>
        <taxon>Bacillota</taxon>
        <taxon>Clostridia</taxon>
        <taxon>Lachnospirales</taxon>
        <taxon>Lachnospiraceae</taxon>
        <taxon>Blautia</taxon>
    </lineage>
</organism>
<name>A0A9D2PN88_9FIRM</name>
<comment type="caution">
    <text evidence="1">The sequence shown here is derived from an EMBL/GenBank/DDBJ whole genome shotgun (WGS) entry which is preliminary data.</text>
</comment>
<dbReference type="Proteomes" id="UP000823886">
    <property type="component" value="Unassembled WGS sequence"/>
</dbReference>
<proteinExistence type="predicted"/>